<dbReference type="Proteomes" id="UP000266723">
    <property type="component" value="Unassembled WGS sequence"/>
</dbReference>
<dbReference type="EMBL" id="QGKV02001556">
    <property type="protein sequence ID" value="KAF3519153.1"/>
    <property type="molecule type" value="Genomic_DNA"/>
</dbReference>
<keyword evidence="5" id="KW-1185">Reference proteome</keyword>
<reference evidence="4 5" key="1">
    <citation type="journal article" date="2020" name="BMC Genomics">
        <title>Intraspecific diversification of the crop wild relative Brassica cretica Lam. using demographic model selection.</title>
        <authorList>
            <person name="Kioukis A."/>
            <person name="Michalopoulou V.A."/>
            <person name="Briers L."/>
            <person name="Pirintsos S."/>
            <person name="Studholme D.J."/>
            <person name="Pavlidis P."/>
            <person name="Sarris P.F."/>
        </authorList>
    </citation>
    <scope>NUCLEOTIDE SEQUENCE [LARGE SCALE GENOMIC DNA]</scope>
    <source>
        <strain evidence="5">cv. PFS-1207/04</strain>
    </source>
</reference>
<protein>
    <recommendedName>
        <fullName evidence="3">Mei2-like C-terminal RNA recognition motif domain-containing protein</fullName>
    </recommendedName>
</protein>
<accession>A0ABQ7AYU0</accession>
<feature type="domain" description="Mei2-like C-terminal RNA recognition motif" evidence="3">
    <location>
        <begin position="151"/>
        <end position="224"/>
    </location>
</feature>
<evidence type="ECO:0000256" key="2">
    <source>
        <dbReference type="SAM" id="MobiDB-lite"/>
    </source>
</evidence>
<feature type="region of interest" description="Disordered" evidence="2">
    <location>
        <begin position="260"/>
        <end position="287"/>
    </location>
</feature>
<proteinExistence type="predicted"/>
<comment type="caution">
    <text evidence="4">The sequence shown here is derived from an EMBL/GenBank/DDBJ whole genome shotgun (WGS) entry which is preliminary data.</text>
</comment>
<evidence type="ECO:0000259" key="3">
    <source>
        <dbReference type="Pfam" id="PF04059"/>
    </source>
</evidence>
<dbReference type="Pfam" id="PF04059">
    <property type="entry name" value="RRM_2"/>
    <property type="match status" value="2"/>
</dbReference>
<evidence type="ECO:0000313" key="4">
    <source>
        <dbReference type="EMBL" id="KAF3519153.1"/>
    </source>
</evidence>
<dbReference type="PANTHER" id="PTHR23189">
    <property type="entry name" value="RNA RECOGNITION MOTIF-CONTAINING"/>
    <property type="match status" value="1"/>
</dbReference>
<evidence type="ECO:0000256" key="1">
    <source>
        <dbReference type="ARBA" id="ARBA00022884"/>
    </source>
</evidence>
<name>A0ABQ7AYU0_BRACR</name>
<organism evidence="4 5">
    <name type="scientific">Brassica cretica</name>
    <name type="common">Mustard</name>
    <dbReference type="NCBI Taxonomy" id="69181"/>
    <lineage>
        <taxon>Eukaryota</taxon>
        <taxon>Viridiplantae</taxon>
        <taxon>Streptophyta</taxon>
        <taxon>Embryophyta</taxon>
        <taxon>Tracheophyta</taxon>
        <taxon>Spermatophyta</taxon>
        <taxon>Magnoliopsida</taxon>
        <taxon>eudicotyledons</taxon>
        <taxon>Gunneridae</taxon>
        <taxon>Pentapetalae</taxon>
        <taxon>rosids</taxon>
        <taxon>malvids</taxon>
        <taxon>Brassicales</taxon>
        <taxon>Brassicaceae</taxon>
        <taxon>Brassiceae</taxon>
        <taxon>Brassica</taxon>
    </lineage>
</organism>
<sequence>MSSYDFVYLPIDFGNKCNVGYGFVNMTTPEAVWRLYKAFHNNHWKLFQSNKICEVTYARVQGLESLKEHFKHLKLPKVEMEYKPVIFSPARDGRLLTKPIAIVVDPGARPVEDSCPSRDETVTSCSQKLLLNMLDAHCNDCNEEIVSEGNQMPMSSYDFVYLPIDFGNKCNVGYGFVNMTTPEAVWRLYKAFHNNHWRLFQSNKICEVTYARVQGLESLKEHFKHLKLAKVEMEYKPVIFSPARDGRLLTEPIAIVVDPGTRPVEDSCPSRDETVTSCSSSIERSDG</sequence>
<gene>
    <name evidence="4" type="ORF">DY000_02063248</name>
</gene>
<feature type="compositionally biased region" description="Polar residues" evidence="2">
    <location>
        <begin position="275"/>
        <end position="287"/>
    </location>
</feature>
<evidence type="ECO:0000313" key="5">
    <source>
        <dbReference type="Proteomes" id="UP000266723"/>
    </source>
</evidence>
<dbReference type="SUPFAM" id="SSF54928">
    <property type="entry name" value="RNA-binding domain, RBD"/>
    <property type="match status" value="2"/>
</dbReference>
<feature type="domain" description="Mei2-like C-terminal RNA recognition motif" evidence="3">
    <location>
        <begin position="3"/>
        <end position="71"/>
    </location>
</feature>
<dbReference type="InterPro" id="IPR007201">
    <property type="entry name" value="Mei2-like_Rrm_C"/>
</dbReference>
<dbReference type="InterPro" id="IPR035979">
    <property type="entry name" value="RBD_domain_sf"/>
</dbReference>
<keyword evidence="1" id="KW-0694">RNA-binding</keyword>
<feature type="compositionally biased region" description="Basic and acidic residues" evidence="2">
    <location>
        <begin position="263"/>
        <end position="274"/>
    </location>
</feature>